<accession>A0A8H4WSB0</accession>
<feature type="domain" description="Xylanolytic transcriptional activator regulatory" evidence="5">
    <location>
        <begin position="217"/>
        <end position="292"/>
    </location>
</feature>
<dbReference type="OrthoDB" id="4898680at2759"/>
<dbReference type="GO" id="GO:0006351">
    <property type="term" value="P:DNA-templated transcription"/>
    <property type="evidence" value="ECO:0007669"/>
    <property type="project" value="InterPro"/>
</dbReference>
<evidence type="ECO:0000259" key="5">
    <source>
        <dbReference type="SMART" id="SM00906"/>
    </source>
</evidence>
<comment type="caution">
    <text evidence="6">The sequence shown here is derived from an EMBL/GenBank/DDBJ whole genome shotgun (WGS) entry which is preliminary data.</text>
</comment>
<evidence type="ECO:0000313" key="6">
    <source>
        <dbReference type="EMBL" id="KAF4948065.1"/>
    </source>
</evidence>
<dbReference type="SMART" id="SM00906">
    <property type="entry name" value="Fungal_trans"/>
    <property type="match status" value="1"/>
</dbReference>
<keyword evidence="3" id="KW-0238">DNA-binding</keyword>
<reference evidence="6" key="1">
    <citation type="journal article" date="2020" name="BMC Genomics">
        <title>Correction to: Identification and distribution of gene clusters required for synthesis of sphingolipid metabolism inhibitors in diverse species of the filamentous fungus Fusarium.</title>
        <authorList>
            <person name="Kim H.S."/>
            <person name="Lohmar J.M."/>
            <person name="Busman M."/>
            <person name="Brown D.W."/>
            <person name="Naumann T.A."/>
            <person name="Divon H.H."/>
            <person name="Lysoe E."/>
            <person name="Uhlig S."/>
            <person name="Proctor R.H."/>
        </authorList>
    </citation>
    <scope>NUCLEOTIDE SEQUENCE</scope>
    <source>
        <strain evidence="6">NRRL 20472</strain>
    </source>
</reference>
<dbReference type="GO" id="GO:0003700">
    <property type="term" value="F:DNA-binding transcription factor activity"/>
    <property type="evidence" value="ECO:0007669"/>
    <property type="project" value="InterPro"/>
</dbReference>
<dbReference type="PANTHER" id="PTHR46910:SF3">
    <property type="entry name" value="HALOTOLERANCE PROTEIN 9-RELATED"/>
    <property type="match status" value="1"/>
</dbReference>
<evidence type="ECO:0000256" key="1">
    <source>
        <dbReference type="ARBA" id="ARBA00004123"/>
    </source>
</evidence>
<dbReference type="Proteomes" id="UP000622797">
    <property type="component" value="Unassembled WGS sequence"/>
</dbReference>
<dbReference type="CDD" id="cd12148">
    <property type="entry name" value="fungal_TF_MHR"/>
    <property type="match status" value="1"/>
</dbReference>
<keyword evidence="7" id="KW-1185">Reference proteome</keyword>
<dbReference type="AlphaFoldDB" id="A0A8H4WSB0"/>
<evidence type="ECO:0000256" key="2">
    <source>
        <dbReference type="ARBA" id="ARBA00022723"/>
    </source>
</evidence>
<evidence type="ECO:0000256" key="3">
    <source>
        <dbReference type="ARBA" id="ARBA00023125"/>
    </source>
</evidence>
<reference evidence="6" key="2">
    <citation type="submission" date="2020-05" db="EMBL/GenBank/DDBJ databases">
        <authorList>
            <person name="Kim H.-S."/>
            <person name="Proctor R.H."/>
            <person name="Brown D.W."/>
        </authorList>
    </citation>
    <scope>NUCLEOTIDE SEQUENCE</scope>
    <source>
        <strain evidence="6">NRRL 20472</strain>
    </source>
</reference>
<organism evidence="6 7">
    <name type="scientific">Fusarium sarcochroum</name>
    <dbReference type="NCBI Taxonomy" id="1208366"/>
    <lineage>
        <taxon>Eukaryota</taxon>
        <taxon>Fungi</taxon>
        <taxon>Dikarya</taxon>
        <taxon>Ascomycota</taxon>
        <taxon>Pezizomycotina</taxon>
        <taxon>Sordariomycetes</taxon>
        <taxon>Hypocreomycetidae</taxon>
        <taxon>Hypocreales</taxon>
        <taxon>Nectriaceae</taxon>
        <taxon>Fusarium</taxon>
        <taxon>Fusarium lateritium species complex</taxon>
    </lineage>
</organism>
<comment type="subcellular location">
    <subcellularLocation>
        <location evidence="1">Nucleus</location>
    </subcellularLocation>
</comment>
<dbReference type="GO" id="GO:0008270">
    <property type="term" value="F:zinc ion binding"/>
    <property type="evidence" value="ECO:0007669"/>
    <property type="project" value="InterPro"/>
</dbReference>
<dbReference type="PANTHER" id="PTHR46910">
    <property type="entry name" value="TRANSCRIPTION FACTOR PDR1"/>
    <property type="match status" value="1"/>
</dbReference>
<keyword evidence="2" id="KW-0479">Metal-binding</keyword>
<dbReference type="InterPro" id="IPR050987">
    <property type="entry name" value="AtrR-like"/>
</dbReference>
<name>A0A8H4WSB0_9HYPO</name>
<proteinExistence type="predicted"/>
<dbReference type="GO" id="GO:0005634">
    <property type="term" value="C:nucleus"/>
    <property type="evidence" value="ECO:0007669"/>
    <property type="project" value="UniProtKB-SubCell"/>
</dbReference>
<dbReference type="EMBL" id="JABEXW010001067">
    <property type="protein sequence ID" value="KAF4948065.1"/>
    <property type="molecule type" value="Genomic_DNA"/>
</dbReference>
<dbReference type="GO" id="GO:0003677">
    <property type="term" value="F:DNA binding"/>
    <property type="evidence" value="ECO:0007669"/>
    <property type="project" value="UniProtKB-KW"/>
</dbReference>
<gene>
    <name evidence="6" type="ORF">FSARC_13830</name>
</gene>
<keyword evidence="4" id="KW-0539">Nucleus</keyword>
<protein>
    <recommendedName>
        <fullName evidence="5">Xylanolytic transcriptional activator regulatory domain-containing protein</fullName>
    </recommendedName>
</protein>
<evidence type="ECO:0000313" key="7">
    <source>
        <dbReference type="Proteomes" id="UP000622797"/>
    </source>
</evidence>
<dbReference type="InterPro" id="IPR007219">
    <property type="entry name" value="XnlR_reg_dom"/>
</dbReference>
<sequence>MASRSPSKTALPNEDWESSSVLCSESESLFPEGQAARDKTIETLKHIVRLDITQLHLLVDSWRDTRANLPLAEPLVSRFADAAFEFWNLSHTHLDPDAWIRQQAQFLLKNTQQPIRMTADTAVGEFFTQVLGDNLRLEVLGIFLIAASRAAIDTLSFTPLYTSYHQKRTLVKILTYAGDCCLEACLALDCLNDLQLVFQYENLILHTQVDGDQSFHSWRRMGDATSSLFALGYHELSEDDPVDTPAFIVQLRKAAFARIYSADKMLAVFLGRPPRIAREYCVFTLPANDPNIWNEDVLAVQAGHGEIMIGPDLPSLRPSSAARLDDLNYIADTCCSAKFSSLKEDVLKLSPRRHLLDAGHHRIEEAKAILQRVEDLWNTLPSHFKLSTSLRNSRIDPFSNDFIVGLRLDYLHTLFLVHLTTSKQMAQPGDTLLDISGEILSHITEAVMLRDRLVNSGTSLTWKVAQYGLPAAGIISLALLDGSSNDGFRKQDRAKMVQNLSVLVAELKVGAIVRAGEANYALFSRATQTMQSLLDSLTTWAPSEPQQTPGPNSTTPMSGWNAYVPPETWDFEIDFWAHLAGHPTLLGHED</sequence>
<evidence type="ECO:0000256" key="4">
    <source>
        <dbReference type="ARBA" id="ARBA00023242"/>
    </source>
</evidence>